<evidence type="ECO:0000256" key="3">
    <source>
        <dbReference type="SAM" id="MobiDB-lite"/>
    </source>
</evidence>
<dbReference type="CDD" id="cd06597">
    <property type="entry name" value="GH31_transferase_CtsY"/>
    <property type="match status" value="1"/>
</dbReference>
<gene>
    <name evidence="8" type="ORF">YM304_31640</name>
</gene>
<sequence length="754" mass="83104">MTDLPETPCSIEHHPLGSGHPYRVDPDQRHPVDPIAGERFELRVVAAPTVTAVSCELRHDGTTTRRLMSLAEADELYGDAAHGEGHLAAASGARPELGDRLVYRLELTAPAGAFEYRFADDAGATTDWVATSGARWTSDGGQLDVHGTDRHLGDVEWLMASEGPVRCRFSLSLRSGDHVVGFGERFDVVDQRGEVLDARVFEQYKQQGKRTYLPSPFATVVAESDADDGWGFHVVTSRPTAFDVGATEADRLIVEVDVDPTEPIVRLDVYDGSPRDVIAAHIEAVGALVRPPDWIFRPWMSGNEWNTQERVLAEVERSVDLGIPVGAIVIEAWSDEATFTAFNDAEYDIVSDGAPRRLDDFTFPSDGRWPDPKAMVDRLHELGVKVLLWQIPICPIDRDRDVSPTAAAQVKADAATMIERGYCVREADGTPYHNRGWWFPGGLLPDWTNDDARAWWLAKRRYLLDDLGIDGFKTDGGEHAWGSELRYADGTRGDVSNNRFPNHYAAAYQALLTDCGVDGVTFSRAGFTGAGSVPCHWAGDEDSTWEAFRASIVAGLTAGASGVPFWGWDIAGFSGEIPSVELFVRATAMAAFCPIMQYHSEYNHGRSPSNDRTPWNLAERHGDERAITIYRGFARLRERLLPYLSTEADKTVATGVPLMRPMYFDHLGAEIWNHPTQYLLGDDLLVAPVCWEGSETLDVHLPAGEWIDVWSGAVVTGDRSIAVETPWSRIPVFCAARNADLASRFSGTDSLFSD</sequence>
<dbReference type="InterPro" id="IPR048395">
    <property type="entry name" value="Glyco_hydro_31_C"/>
</dbReference>
<proteinExistence type="inferred from homology"/>
<evidence type="ECO:0000259" key="7">
    <source>
        <dbReference type="Pfam" id="PF21568"/>
    </source>
</evidence>
<dbReference type="Gene3D" id="2.60.40.10">
    <property type="entry name" value="Immunoglobulins"/>
    <property type="match status" value="1"/>
</dbReference>
<evidence type="ECO:0000259" key="4">
    <source>
        <dbReference type="Pfam" id="PF01055"/>
    </source>
</evidence>
<evidence type="ECO:0000256" key="1">
    <source>
        <dbReference type="ARBA" id="ARBA00007806"/>
    </source>
</evidence>
<dbReference type="Gene3D" id="2.60.40.1760">
    <property type="entry name" value="glycosyl hydrolase (family 31)"/>
    <property type="match status" value="1"/>
</dbReference>
<evidence type="ECO:0000313" key="8">
    <source>
        <dbReference type="EMBL" id="BAN03478.1"/>
    </source>
</evidence>
<name>A0A6C7EFT4_ILUCY</name>
<dbReference type="SUPFAM" id="SSF51445">
    <property type="entry name" value="(Trans)glycosidases"/>
    <property type="match status" value="1"/>
</dbReference>
<feature type="region of interest" description="Disordered" evidence="3">
    <location>
        <begin position="1"/>
        <end position="30"/>
    </location>
</feature>
<feature type="domain" description="Glycosyl hydrolase family 31 C-terminal" evidence="6">
    <location>
        <begin position="655"/>
        <end position="734"/>
    </location>
</feature>
<dbReference type="Pfam" id="PF21365">
    <property type="entry name" value="Glyco_hydro_31_3rd"/>
    <property type="match status" value="1"/>
</dbReference>
<reference evidence="8 9" key="1">
    <citation type="journal article" date="2013" name="Int. J. Syst. Evol. Microbiol.">
        <title>Ilumatobacter nonamiense sp. nov. and Ilumatobacter coccineum sp. nov., isolated from seashore sand.</title>
        <authorList>
            <person name="Matsumoto A."/>
            <person name="Kasai H."/>
            <person name="Matsuo Y."/>
            <person name="Shizuri Y."/>
            <person name="Ichikawa N."/>
            <person name="Fujita N."/>
            <person name="Omura S."/>
            <person name="Takahashi Y."/>
        </authorList>
    </citation>
    <scope>NUCLEOTIDE SEQUENCE [LARGE SCALE GENOMIC DNA]</scope>
    <source>
        <strain evidence="9">NBRC 103263 / KCTC 29153 / YM16-304</strain>
    </source>
</reference>
<protein>
    <submittedName>
        <fullName evidence="8">Putative glycosidase</fullName>
        <ecNumber evidence="8">3.2.1.-</ecNumber>
    </submittedName>
</protein>
<dbReference type="PANTHER" id="PTHR43863:SF2">
    <property type="entry name" value="MALTASE-GLUCOAMYLASE"/>
    <property type="match status" value="1"/>
</dbReference>
<dbReference type="EC" id="3.2.1.-" evidence="8"/>
<dbReference type="Proteomes" id="UP000011863">
    <property type="component" value="Chromosome"/>
</dbReference>
<dbReference type="RefSeq" id="WP_015442725.1">
    <property type="nucleotide sequence ID" value="NC_020520.1"/>
</dbReference>
<dbReference type="InterPro" id="IPR011013">
    <property type="entry name" value="Gal_mutarotase_sf_dom"/>
</dbReference>
<dbReference type="InterPro" id="IPR000322">
    <property type="entry name" value="Glyco_hydro_31_TIM"/>
</dbReference>
<dbReference type="InterPro" id="IPR048488">
    <property type="entry name" value="AIMA-like_N"/>
</dbReference>
<accession>A0A6C7EFT4</accession>
<keyword evidence="2 8" id="KW-0378">Hydrolase</keyword>
<feature type="domain" description="Glycoside hydrolase family 31 TIM barrel" evidence="4">
    <location>
        <begin position="291"/>
        <end position="646"/>
    </location>
</feature>
<evidence type="ECO:0000256" key="2">
    <source>
        <dbReference type="RuleBase" id="RU361185"/>
    </source>
</evidence>
<keyword evidence="9" id="KW-1185">Reference proteome</keyword>
<evidence type="ECO:0000259" key="5">
    <source>
        <dbReference type="Pfam" id="PF13802"/>
    </source>
</evidence>
<organism evidence="8 9">
    <name type="scientific">Ilumatobacter coccineus (strain NBRC 103263 / KCTC 29153 / YM16-304)</name>
    <dbReference type="NCBI Taxonomy" id="1313172"/>
    <lineage>
        <taxon>Bacteria</taxon>
        <taxon>Bacillati</taxon>
        <taxon>Actinomycetota</taxon>
        <taxon>Acidimicrobiia</taxon>
        <taxon>Acidimicrobiales</taxon>
        <taxon>Ilumatobacteraceae</taxon>
        <taxon>Ilumatobacter</taxon>
    </lineage>
</organism>
<dbReference type="Gene3D" id="3.20.20.80">
    <property type="entry name" value="Glycosidases"/>
    <property type="match status" value="1"/>
</dbReference>
<dbReference type="GO" id="GO:0004553">
    <property type="term" value="F:hydrolase activity, hydrolyzing O-glycosyl compounds"/>
    <property type="evidence" value="ECO:0007669"/>
    <property type="project" value="InterPro"/>
</dbReference>
<dbReference type="SUPFAM" id="SSF51011">
    <property type="entry name" value="Glycosyl hydrolase domain"/>
    <property type="match status" value="1"/>
</dbReference>
<dbReference type="Gene3D" id="2.60.40.1180">
    <property type="entry name" value="Golgi alpha-mannosidase II"/>
    <property type="match status" value="1"/>
</dbReference>
<dbReference type="KEGG" id="aym:YM304_31640"/>
<evidence type="ECO:0000313" key="9">
    <source>
        <dbReference type="Proteomes" id="UP000011863"/>
    </source>
</evidence>
<keyword evidence="2 8" id="KW-0326">Glycosidase</keyword>
<dbReference type="AlphaFoldDB" id="A0A6C7EFT4"/>
<dbReference type="GO" id="GO:0005975">
    <property type="term" value="P:carbohydrate metabolic process"/>
    <property type="evidence" value="ECO:0007669"/>
    <property type="project" value="InterPro"/>
</dbReference>
<evidence type="ECO:0000259" key="6">
    <source>
        <dbReference type="Pfam" id="PF21365"/>
    </source>
</evidence>
<comment type="similarity">
    <text evidence="1 2">Belongs to the glycosyl hydrolase 31 family.</text>
</comment>
<feature type="domain" description="1,3-alpha-isomaltosidase-like N-terminal" evidence="7">
    <location>
        <begin position="17"/>
        <end position="119"/>
    </location>
</feature>
<dbReference type="InterPro" id="IPR013780">
    <property type="entry name" value="Glyco_hydro_b"/>
</dbReference>
<feature type="domain" description="Glycoside hydrolase family 31 N-terminal" evidence="5">
    <location>
        <begin position="161"/>
        <end position="243"/>
    </location>
</feature>
<dbReference type="EMBL" id="AP012057">
    <property type="protein sequence ID" value="BAN03478.1"/>
    <property type="molecule type" value="Genomic_DNA"/>
</dbReference>
<dbReference type="OrthoDB" id="176168at2"/>
<dbReference type="GO" id="GO:0030246">
    <property type="term" value="F:carbohydrate binding"/>
    <property type="evidence" value="ECO:0007669"/>
    <property type="project" value="InterPro"/>
</dbReference>
<dbReference type="Pfam" id="PF13802">
    <property type="entry name" value="Gal_mutarotas_2"/>
    <property type="match status" value="1"/>
</dbReference>
<dbReference type="PANTHER" id="PTHR43863">
    <property type="entry name" value="HYDROLASE, PUTATIVE (AFU_ORTHOLOGUE AFUA_1G03140)-RELATED"/>
    <property type="match status" value="1"/>
</dbReference>
<dbReference type="CDD" id="cd14752">
    <property type="entry name" value="GH31_N"/>
    <property type="match status" value="1"/>
</dbReference>
<dbReference type="Pfam" id="PF01055">
    <property type="entry name" value="Glyco_hydro_31_2nd"/>
    <property type="match status" value="1"/>
</dbReference>
<dbReference type="Pfam" id="PF21568">
    <property type="entry name" value="AIMA-like_N"/>
    <property type="match status" value="1"/>
</dbReference>
<dbReference type="SUPFAM" id="SSF74650">
    <property type="entry name" value="Galactose mutarotase-like"/>
    <property type="match status" value="1"/>
</dbReference>
<dbReference type="InterPro" id="IPR025887">
    <property type="entry name" value="Glyco_hydro_31_N_dom"/>
</dbReference>
<dbReference type="InterPro" id="IPR017853">
    <property type="entry name" value="GH"/>
</dbReference>
<dbReference type="InterPro" id="IPR013783">
    <property type="entry name" value="Ig-like_fold"/>
</dbReference>
<dbReference type="InterPro" id="IPR051816">
    <property type="entry name" value="Glycosyl_Hydrolase_31"/>
</dbReference>